<dbReference type="EMBL" id="AP015044">
    <property type="protein sequence ID" value="BAU02162.1"/>
    <property type="molecule type" value="Genomic_DNA"/>
</dbReference>
<accession>A0A0S3TA99</accession>
<proteinExistence type="predicted"/>
<organism evidence="2 3">
    <name type="scientific">Vigna angularis var. angularis</name>
    <dbReference type="NCBI Taxonomy" id="157739"/>
    <lineage>
        <taxon>Eukaryota</taxon>
        <taxon>Viridiplantae</taxon>
        <taxon>Streptophyta</taxon>
        <taxon>Embryophyta</taxon>
        <taxon>Tracheophyta</taxon>
        <taxon>Spermatophyta</taxon>
        <taxon>Magnoliopsida</taxon>
        <taxon>eudicotyledons</taxon>
        <taxon>Gunneridae</taxon>
        <taxon>Pentapetalae</taxon>
        <taxon>rosids</taxon>
        <taxon>fabids</taxon>
        <taxon>Fabales</taxon>
        <taxon>Fabaceae</taxon>
        <taxon>Papilionoideae</taxon>
        <taxon>50 kb inversion clade</taxon>
        <taxon>NPAAA clade</taxon>
        <taxon>indigoferoid/millettioid clade</taxon>
        <taxon>Phaseoleae</taxon>
        <taxon>Vigna</taxon>
    </lineage>
</organism>
<feature type="compositionally biased region" description="Low complexity" evidence="1">
    <location>
        <begin position="70"/>
        <end position="84"/>
    </location>
</feature>
<dbReference type="OrthoDB" id="1932348at2759"/>
<evidence type="ECO:0000313" key="2">
    <source>
        <dbReference type="EMBL" id="BAU02162.1"/>
    </source>
</evidence>
<keyword evidence="3" id="KW-1185">Reference proteome</keyword>
<dbReference type="AlphaFoldDB" id="A0A0S3TA99"/>
<dbReference type="Proteomes" id="UP000291084">
    <property type="component" value="Chromosome 11"/>
</dbReference>
<name>A0A0S3TA99_PHAAN</name>
<feature type="non-terminal residue" evidence="2">
    <location>
        <position position="118"/>
    </location>
</feature>
<feature type="region of interest" description="Disordered" evidence="1">
    <location>
        <begin position="70"/>
        <end position="90"/>
    </location>
</feature>
<evidence type="ECO:0000313" key="3">
    <source>
        <dbReference type="Proteomes" id="UP000291084"/>
    </source>
</evidence>
<protein>
    <submittedName>
        <fullName evidence="2">Uncharacterized protein</fullName>
    </submittedName>
</protein>
<reference evidence="2 3" key="1">
    <citation type="journal article" date="2015" name="Sci. Rep.">
        <title>The power of single molecule real-time sequencing technology in the de novo assembly of a eukaryotic genome.</title>
        <authorList>
            <person name="Sakai H."/>
            <person name="Naito K."/>
            <person name="Ogiso-Tanaka E."/>
            <person name="Takahashi Y."/>
            <person name="Iseki K."/>
            <person name="Muto C."/>
            <person name="Satou K."/>
            <person name="Teruya K."/>
            <person name="Shiroma A."/>
            <person name="Shimoji M."/>
            <person name="Hirano T."/>
            <person name="Itoh T."/>
            <person name="Kaga A."/>
            <person name="Tomooka N."/>
        </authorList>
    </citation>
    <scope>NUCLEOTIDE SEQUENCE [LARGE SCALE GENOMIC DNA]</scope>
    <source>
        <strain evidence="3">cv. Shumari</strain>
    </source>
</reference>
<sequence>MQVEKSFLQWTMDENRMAQYDVRARNIILSALTLDDFFKVSVYESAQEMWEFLRVTHDEVSNVARLTCSNSCSTSNSSSSSNSNEQENLCLMANDKSSESKILKEKKDYQGSSSSFRC</sequence>
<evidence type="ECO:0000256" key="1">
    <source>
        <dbReference type="SAM" id="MobiDB-lite"/>
    </source>
</evidence>
<gene>
    <name evidence="2" type="primary">Vigan.11G160800</name>
    <name evidence="2" type="ORF">VIGAN_11160800</name>
</gene>